<feature type="region of interest" description="Disordered" evidence="1">
    <location>
        <begin position="273"/>
        <end position="361"/>
    </location>
</feature>
<feature type="compositionally biased region" description="Basic residues" evidence="1">
    <location>
        <begin position="1"/>
        <end position="11"/>
    </location>
</feature>
<evidence type="ECO:0000313" key="3">
    <source>
        <dbReference type="Proteomes" id="UP000264006"/>
    </source>
</evidence>
<feature type="region of interest" description="Disordered" evidence="1">
    <location>
        <begin position="444"/>
        <end position="506"/>
    </location>
</feature>
<reference evidence="2 3" key="1">
    <citation type="submission" date="2018-09" db="EMBL/GenBank/DDBJ databases">
        <title>Complete genome sequence of Euzebya sp. DY32-46 isolated from seawater of Pacific Ocean.</title>
        <authorList>
            <person name="Xu L."/>
            <person name="Wu Y.-H."/>
            <person name="Xu X.-W."/>
        </authorList>
    </citation>
    <scope>NUCLEOTIDE SEQUENCE [LARGE SCALE GENOMIC DNA]</scope>
    <source>
        <strain evidence="2 3">DY32-46</strain>
    </source>
</reference>
<name>A0A346Y5I9_9ACTN</name>
<protein>
    <submittedName>
        <fullName evidence="2">Uncharacterized protein</fullName>
    </submittedName>
</protein>
<dbReference type="Proteomes" id="UP000264006">
    <property type="component" value="Chromosome"/>
</dbReference>
<feature type="region of interest" description="Disordered" evidence="1">
    <location>
        <begin position="180"/>
        <end position="260"/>
    </location>
</feature>
<sequence>MGRAGRRARRRDRGEGGLHVRRAGRQRARAAGVLQRCRRDRPGPWVVRRPRGLSPGVDGVSAADSAAVGAGDDAVVVGRRVPLGDRRAGRGGQRAVGVVARPARGRAPRLAVAGVAGGVAGHPDQLGPGAGGAAPVGGRAAPVGAGRGCLHPRGAGRPGQALPLRPRAVGRVVGVVAWTAGRGDPGRRRGAGRGHGGDGAGHRMGRAGGLGVRPPEHRAGRGLGHGLVRRERRAGPGRIGSGAGGGDQRAGRRRDAGGLGRRAVEGTVGAAVGAVATGPPPPGLVRPGRQGLLAPVQPLAPPADGPARYGSCRSSGGGDAGPDRANRRADGAGRAGRADVAGGGIRGGRCSRPPDPLPVPRRVAGVHPLPALRGVRRGAGRAGAGAGRGADDIDPGLPAGSARVHPCVAFDSSAEPTSPGSAGRECCSCWPSCWCPVPTVAPDASTCPGPGQPEPPSSCSAPCSAWPPSSRSAGSWCRSPHPSRAASSSTGGPTASFATPSTPPSS</sequence>
<organism evidence="2 3">
    <name type="scientific">Euzebya pacifica</name>
    <dbReference type="NCBI Taxonomy" id="1608957"/>
    <lineage>
        <taxon>Bacteria</taxon>
        <taxon>Bacillati</taxon>
        <taxon>Actinomycetota</taxon>
        <taxon>Nitriliruptoria</taxon>
        <taxon>Euzebyales</taxon>
    </lineage>
</organism>
<evidence type="ECO:0000256" key="1">
    <source>
        <dbReference type="SAM" id="MobiDB-lite"/>
    </source>
</evidence>
<gene>
    <name evidence="2" type="ORF">DVS28_a5080</name>
</gene>
<dbReference type="KEGG" id="euz:DVS28_a5080"/>
<keyword evidence="3" id="KW-1185">Reference proteome</keyword>
<evidence type="ECO:0000313" key="2">
    <source>
        <dbReference type="EMBL" id="AXV09736.1"/>
    </source>
</evidence>
<feature type="compositionally biased region" description="Gly residues" evidence="1">
    <location>
        <begin position="237"/>
        <end position="248"/>
    </location>
</feature>
<dbReference type="EMBL" id="CP031165">
    <property type="protein sequence ID" value="AXV09736.1"/>
    <property type="molecule type" value="Genomic_DNA"/>
</dbReference>
<proteinExistence type="predicted"/>
<feature type="region of interest" description="Disordered" evidence="1">
    <location>
        <begin position="377"/>
        <end position="396"/>
    </location>
</feature>
<accession>A0A346Y5I9</accession>
<dbReference type="AlphaFoldDB" id="A0A346Y5I9"/>
<feature type="region of interest" description="Disordered" evidence="1">
    <location>
        <begin position="1"/>
        <end position="35"/>
    </location>
</feature>
<feature type="compositionally biased region" description="Basic residues" evidence="1">
    <location>
        <begin position="19"/>
        <end position="28"/>
    </location>
</feature>
<feature type="compositionally biased region" description="Basic and acidic residues" evidence="1">
    <location>
        <begin position="321"/>
        <end position="331"/>
    </location>
</feature>
<feature type="compositionally biased region" description="Low complexity" evidence="1">
    <location>
        <begin position="285"/>
        <end position="297"/>
    </location>
</feature>
<feature type="compositionally biased region" description="Low complexity" evidence="1">
    <location>
        <begin position="457"/>
        <end position="500"/>
    </location>
</feature>